<dbReference type="NCBIfam" id="TIGR00685">
    <property type="entry name" value="T6PP"/>
    <property type="match status" value="1"/>
</dbReference>
<reference evidence="3 4" key="1">
    <citation type="submission" date="2023-11" db="EMBL/GenBank/DDBJ databases">
        <title>A Novel Polar Bacteriovorax (B. antarcticus) Isolated from the Biocrust in Antarctica.</title>
        <authorList>
            <person name="Mun W."/>
            <person name="Choi S.Y."/>
            <person name="Mitchell R.J."/>
        </authorList>
    </citation>
    <scope>NUCLEOTIDE SEQUENCE [LARGE SCALE GENOMIC DNA]</scope>
    <source>
        <strain evidence="3 4">PP10</strain>
    </source>
</reference>
<dbReference type="NCBIfam" id="NF011071">
    <property type="entry name" value="PRK14501.1"/>
    <property type="match status" value="1"/>
</dbReference>
<dbReference type="SUPFAM" id="SSF56784">
    <property type="entry name" value="HAD-like"/>
    <property type="match status" value="1"/>
</dbReference>
<dbReference type="Gene3D" id="3.40.50.2000">
    <property type="entry name" value="Glycogen Phosphorylase B"/>
    <property type="match status" value="2"/>
</dbReference>
<evidence type="ECO:0000313" key="3">
    <source>
        <dbReference type="EMBL" id="MEA9356286.1"/>
    </source>
</evidence>
<dbReference type="RefSeq" id="WP_323575975.1">
    <property type="nucleotide sequence ID" value="NZ_JAYGJQ010000001.1"/>
</dbReference>
<sequence>MVNSSPKHIFISNRLPFSVDENKELKRGSGGLVSALLGVSLDEPFTWMGFETSEFQADLFKKDASSVQKNLLIEPVLIDKKLYDCYYDEFCNDVLWPLFHYESQQTFFKQEAWDAYVLANKLMANAILKTAKDNDNIWIHDFHFFLLPKMLKDINPRLKIGVFLHTPFPSAEIFRQLPVREELLGSVILADLIGFHEHSYLRHFTVSMKAHLGIDSSFFKARIGNHILHLGVYPISIDSIGLKAKAESPKVVAQTKEYYNTINSEYLILGVDRLDYSKGLKLKLKGFKRLLRKYPELIGRVNLLQVAIPTRIKVPSYIHLKNEIDKLVGEINGEFGRPDYNPVSYIYNSVSEVELLALYRRSQAMLITSKRDGMNLVSMEYCISQNMENPGSLILSEFAGAASLFGSALIINPWNEDSIADNIYQSFIMEKEEKIQRMEGIQNILTKYSASMWARNFLKDLEGTHEGVVKGQTIKILPELEKWPLEMKQILQKYKKIKLFLDYDGTLVGFHNKYQEASISPEMISLLKDLSKWMKISIISGRSPEFLDSQFNHVDVEMAAEHGAYYKDSKSEWICRVTSDTSTWFPEVIKVMNSYTDKVPLSSIEIKKSSVVWHYRQSPNDFATFQARKLDDELQACLSNQPVAISIGSKIVEAKATECNKGDYIRFRMSQEDDTLFICIGDDKTDEDMFKIAKENGLTIKVGSEESEAQFCLAKQSDVFTFLKGLYNYENGPQI</sequence>
<comment type="caution">
    <text evidence="3">The sequence shown here is derived from an EMBL/GenBank/DDBJ whole genome shotgun (WGS) entry which is preliminary data.</text>
</comment>
<dbReference type="Proteomes" id="UP001302274">
    <property type="component" value="Unassembled WGS sequence"/>
</dbReference>
<dbReference type="InterPro" id="IPR006379">
    <property type="entry name" value="HAD-SF_hydro_IIB"/>
</dbReference>
<dbReference type="CDD" id="cd03788">
    <property type="entry name" value="GT20_TPS"/>
    <property type="match status" value="1"/>
</dbReference>
<dbReference type="PANTHER" id="PTHR10788">
    <property type="entry name" value="TREHALOSE-6-PHOSPHATE SYNTHASE"/>
    <property type="match status" value="1"/>
</dbReference>
<dbReference type="InterPro" id="IPR036412">
    <property type="entry name" value="HAD-like_sf"/>
</dbReference>
<evidence type="ECO:0000256" key="1">
    <source>
        <dbReference type="ARBA" id="ARBA00006330"/>
    </source>
</evidence>
<dbReference type="EMBL" id="JAYGJQ010000001">
    <property type="protein sequence ID" value="MEA9356286.1"/>
    <property type="molecule type" value="Genomic_DNA"/>
</dbReference>
<evidence type="ECO:0000313" key="4">
    <source>
        <dbReference type="Proteomes" id="UP001302274"/>
    </source>
</evidence>
<proteinExistence type="inferred from homology"/>
<dbReference type="CDD" id="cd01627">
    <property type="entry name" value="HAD_TPP"/>
    <property type="match status" value="1"/>
</dbReference>
<dbReference type="Gene3D" id="3.40.50.1000">
    <property type="entry name" value="HAD superfamily/HAD-like"/>
    <property type="match status" value="1"/>
</dbReference>
<dbReference type="InterPro" id="IPR001830">
    <property type="entry name" value="Glyco_trans_20"/>
</dbReference>
<dbReference type="Pfam" id="PF00982">
    <property type="entry name" value="Glyco_transf_20"/>
    <property type="match status" value="1"/>
</dbReference>
<name>A0ABU5VTA5_9BACT</name>
<evidence type="ECO:0000256" key="2">
    <source>
        <dbReference type="ARBA" id="ARBA00008799"/>
    </source>
</evidence>
<keyword evidence="4" id="KW-1185">Reference proteome</keyword>
<dbReference type="InterPro" id="IPR023214">
    <property type="entry name" value="HAD_sf"/>
</dbReference>
<dbReference type="Pfam" id="PF02358">
    <property type="entry name" value="Trehalose_PPase"/>
    <property type="match status" value="1"/>
</dbReference>
<comment type="similarity">
    <text evidence="2">Belongs to the glycosyltransferase 20 family.</text>
</comment>
<dbReference type="NCBIfam" id="TIGR01484">
    <property type="entry name" value="HAD-SF-IIB"/>
    <property type="match status" value="1"/>
</dbReference>
<dbReference type="PANTHER" id="PTHR10788:SF106">
    <property type="entry name" value="BCDNA.GH08860"/>
    <property type="match status" value="1"/>
</dbReference>
<dbReference type="InterPro" id="IPR003337">
    <property type="entry name" value="Trehalose_PPase"/>
</dbReference>
<organism evidence="3 4">
    <name type="scientific">Bacteriovorax antarcticus</name>
    <dbReference type="NCBI Taxonomy" id="3088717"/>
    <lineage>
        <taxon>Bacteria</taxon>
        <taxon>Pseudomonadati</taxon>
        <taxon>Bdellovibrionota</taxon>
        <taxon>Bacteriovoracia</taxon>
        <taxon>Bacteriovoracales</taxon>
        <taxon>Bacteriovoracaceae</taxon>
        <taxon>Bacteriovorax</taxon>
    </lineage>
</organism>
<accession>A0ABU5VTA5</accession>
<gene>
    <name evidence="3" type="ORF">SHI21_08735</name>
</gene>
<protein>
    <submittedName>
        <fullName evidence="3">Bifunctional alpha,alpha-trehalose-phosphate synthase (UDP-forming)/trehalose-phosphatase</fullName>
    </submittedName>
</protein>
<dbReference type="SUPFAM" id="SSF53756">
    <property type="entry name" value="UDP-Glycosyltransferase/glycogen phosphorylase"/>
    <property type="match status" value="1"/>
</dbReference>
<comment type="similarity">
    <text evidence="1">In the C-terminal section; belongs to the trehalose phosphatase family.</text>
</comment>
<dbReference type="Gene3D" id="3.30.70.1020">
    <property type="entry name" value="Trehalose-6-phosphate phosphatase related protein, domain 2"/>
    <property type="match status" value="1"/>
</dbReference>